<sequence>MKLEEEVVKKLKECNCLLTTAESCTGGMVASSIVNVSGASEIFHEGYITYCDEAKHKILGVSNDTLQRYKAVSSNTACEMADGALKAANADIAVSVTGVAGPSMEDDKPVGLVYIGIAHNCRSYAKEFNFTGDRETVRKKACEEALNMILEELSQV</sequence>
<keyword evidence="3" id="KW-1185">Reference proteome</keyword>
<dbReference type="Gene3D" id="3.90.950.20">
    <property type="entry name" value="CinA-like"/>
    <property type="match status" value="1"/>
</dbReference>
<dbReference type="NCBIfam" id="TIGR00199">
    <property type="entry name" value="PncC_domain"/>
    <property type="match status" value="1"/>
</dbReference>
<name>A0ABV1BSH7_9FIRM</name>
<protein>
    <submittedName>
        <fullName evidence="2">CinA family protein</fullName>
    </submittedName>
</protein>
<dbReference type="EMBL" id="JBBMER010000001">
    <property type="protein sequence ID" value="MEQ2378706.1"/>
    <property type="molecule type" value="Genomic_DNA"/>
</dbReference>
<dbReference type="RefSeq" id="WP_022503151.1">
    <property type="nucleotide sequence ID" value="NZ_DAWCMB010000236.1"/>
</dbReference>
<proteinExistence type="predicted"/>
<evidence type="ECO:0000313" key="3">
    <source>
        <dbReference type="Proteomes" id="UP001442364"/>
    </source>
</evidence>
<dbReference type="InterPro" id="IPR008136">
    <property type="entry name" value="CinA_C"/>
</dbReference>
<evidence type="ECO:0000313" key="2">
    <source>
        <dbReference type="EMBL" id="MEQ2378706.1"/>
    </source>
</evidence>
<accession>A0ABV1BSH7</accession>
<gene>
    <name evidence="2" type="ORF">WMO14_02230</name>
</gene>
<dbReference type="InterPro" id="IPR036653">
    <property type="entry name" value="CinA-like_C"/>
</dbReference>
<comment type="caution">
    <text evidence="2">The sequence shown here is derived from an EMBL/GenBank/DDBJ whole genome shotgun (WGS) entry which is preliminary data.</text>
</comment>
<feature type="domain" description="CinA C-terminal" evidence="1">
    <location>
        <begin position="2"/>
        <end position="152"/>
    </location>
</feature>
<dbReference type="Pfam" id="PF02464">
    <property type="entry name" value="CinA"/>
    <property type="match status" value="1"/>
</dbReference>
<evidence type="ECO:0000259" key="1">
    <source>
        <dbReference type="Pfam" id="PF02464"/>
    </source>
</evidence>
<reference evidence="2 3" key="1">
    <citation type="submission" date="2024-03" db="EMBL/GenBank/DDBJ databases">
        <title>Human intestinal bacterial collection.</title>
        <authorList>
            <person name="Pauvert C."/>
            <person name="Hitch T.C.A."/>
            <person name="Clavel T."/>
        </authorList>
    </citation>
    <scope>NUCLEOTIDE SEQUENCE [LARGE SCALE GENOMIC DNA]</scope>
    <source>
        <strain evidence="2 3">CLA-AA-H255</strain>
    </source>
</reference>
<organism evidence="2 3">
    <name type="scientific">[Lactobacillus] rogosae</name>
    <dbReference type="NCBI Taxonomy" id="706562"/>
    <lineage>
        <taxon>Bacteria</taxon>
        <taxon>Bacillati</taxon>
        <taxon>Bacillota</taxon>
        <taxon>Clostridia</taxon>
        <taxon>Lachnospirales</taxon>
        <taxon>Lachnospiraceae</taxon>
        <taxon>Lachnospira</taxon>
    </lineage>
</organism>
<dbReference type="SUPFAM" id="SSF142433">
    <property type="entry name" value="CinA-like"/>
    <property type="match status" value="1"/>
</dbReference>
<dbReference type="Proteomes" id="UP001442364">
    <property type="component" value="Unassembled WGS sequence"/>
</dbReference>